<dbReference type="InterPro" id="IPR006680">
    <property type="entry name" value="Amidohydro-rel"/>
</dbReference>
<dbReference type="Gene3D" id="3.20.20.140">
    <property type="entry name" value="Metal-dependent hydrolases"/>
    <property type="match status" value="1"/>
</dbReference>
<evidence type="ECO:0000313" key="2">
    <source>
        <dbReference type="EMBL" id="MCK2034910.1"/>
    </source>
</evidence>
<protein>
    <submittedName>
        <fullName evidence="2">Amidohydrolase family protein</fullName>
    </submittedName>
</protein>
<comment type="caution">
    <text evidence="2">The sequence shown here is derived from an EMBL/GenBank/DDBJ whole genome shotgun (WGS) entry which is preliminary data.</text>
</comment>
<name>A0ABT0FA22_9MICO</name>
<dbReference type="Proteomes" id="UP001300096">
    <property type="component" value="Unassembled WGS sequence"/>
</dbReference>
<proteinExistence type="predicted"/>
<organism evidence="2 3">
    <name type="scientific">Microbacterium croceum</name>
    <dbReference type="NCBI Taxonomy" id="2851645"/>
    <lineage>
        <taxon>Bacteria</taxon>
        <taxon>Bacillati</taxon>
        <taxon>Actinomycetota</taxon>
        <taxon>Actinomycetes</taxon>
        <taxon>Micrococcales</taxon>
        <taxon>Microbacteriaceae</taxon>
        <taxon>Microbacterium</taxon>
    </lineage>
</organism>
<keyword evidence="3" id="KW-1185">Reference proteome</keyword>
<accession>A0ABT0FA22</accession>
<dbReference type="InterPro" id="IPR032466">
    <property type="entry name" value="Metal_Hydrolase"/>
</dbReference>
<evidence type="ECO:0000259" key="1">
    <source>
        <dbReference type="Pfam" id="PF04909"/>
    </source>
</evidence>
<dbReference type="EMBL" id="JAHWXN010000001">
    <property type="protein sequence ID" value="MCK2034910.1"/>
    <property type="molecule type" value="Genomic_DNA"/>
</dbReference>
<evidence type="ECO:0000313" key="3">
    <source>
        <dbReference type="Proteomes" id="UP001300096"/>
    </source>
</evidence>
<gene>
    <name evidence="2" type="ORF">KZC51_02065</name>
</gene>
<feature type="domain" description="Amidohydrolase-related" evidence="1">
    <location>
        <begin position="268"/>
        <end position="442"/>
    </location>
</feature>
<dbReference type="Pfam" id="PF04909">
    <property type="entry name" value="Amidohydro_2"/>
    <property type="match status" value="1"/>
</dbReference>
<reference evidence="2 3" key="1">
    <citation type="submission" date="2021-06" db="EMBL/GenBank/DDBJ databases">
        <title>Genome-based taxonomic framework of Microbacterium strains isolated from marine environment, the description of four new species and reclassification of four preexisting species.</title>
        <authorList>
            <person name="Lee S.D."/>
            <person name="Kim S.-M."/>
            <person name="Byeon Y.-S."/>
            <person name="Yang H.L."/>
            <person name="Kim I.S."/>
        </authorList>
    </citation>
    <scope>NUCLEOTIDE SEQUENCE [LARGE SCALE GENOMIC DNA]</scope>
    <source>
        <strain evidence="2 3">SSW1-49</strain>
    </source>
</reference>
<dbReference type="RefSeq" id="WP_247628362.1">
    <property type="nucleotide sequence ID" value="NZ_JAHWXN010000001.1"/>
</dbReference>
<dbReference type="SUPFAM" id="SSF51556">
    <property type="entry name" value="Metallo-dependent hydrolases"/>
    <property type="match status" value="1"/>
</dbReference>
<sequence length="445" mass="49308">MSIPTFTAGIPAIDHHSHAGYVRPGERLEGIDALQRENAMGHVEANLPVEVFDAFIAARAADDDTTLARLEADHGIQALIDESVVFQSTSVYGVSLAEGTRALYGELDHAEAVRVSAQQREDDFPGLYDRALEVSETALVLTDIPAIDAQSWSPERYKPIGRIDPYLYPFGHPVFRRRGSDTPRFQRVFGSILRDLLDAEGLGEPPTTLGAYLDFVRGSIVRRQESGFVGLKIASAYVRSLDFTRRSREEAETAYALLRQDAAAVETPAYTALADYLIFAIAELAVERELPLQIHTGMGHAEPGLLLSGADPRLLEPLLSDRALNRLRVILIHGGYPYTSHLAALSQAHGNVFVDFSWMPYLHHHALERMLQEWLELLPADKVMFGTDTGHPEFHVASVARGRLLLDRALASGVADRLWTTTQAEWLARRVLNENLTRVYGLEAL</sequence>
<dbReference type="PANTHER" id="PTHR43383:SF2">
    <property type="entry name" value="AMIDOHYDROLASE 2 FAMILY PROTEIN"/>
    <property type="match status" value="1"/>
</dbReference>
<dbReference type="PANTHER" id="PTHR43383">
    <property type="entry name" value="NODULIN 6"/>
    <property type="match status" value="1"/>
</dbReference>